<reference evidence="2" key="1">
    <citation type="submission" date="2022-07" db="EMBL/GenBank/DDBJ databases">
        <title>Mycobacterium kiyosense sp. nov., scotochromogenic slow-glowing species isolated from respiratory specimens.</title>
        <authorList>
            <person name="Fukano H."/>
            <person name="Kazumi Y."/>
            <person name="Sakagami N."/>
            <person name="Ato M."/>
            <person name="Mitarai S."/>
            <person name="Hoshino Y."/>
        </authorList>
    </citation>
    <scope>NUCLEOTIDE SEQUENCE</scope>
    <source>
        <strain evidence="2">SRL2020-028</strain>
    </source>
</reference>
<dbReference type="EMBL" id="BRXE01000021">
    <property type="protein sequence ID" value="GLB83175.1"/>
    <property type="molecule type" value="Genomic_DNA"/>
</dbReference>
<evidence type="ECO:0000259" key="1">
    <source>
        <dbReference type="Pfam" id="PF08241"/>
    </source>
</evidence>
<dbReference type="GO" id="GO:0008757">
    <property type="term" value="F:S-adenosylmethionine-dependent methyltransferase activity"/>
    <property type="evidence" value="ECO:0007669"/>
    <property type="project" value="InterPro"/>
</dbReference>
<dbReference type="SUPFAM" id="SSF53335">
    <property type="entry name" value="S-adenosyl-L-methionine-dependent methyltransferases"/>
    <property type="match status" value="1"/>
</dbReference>
<dbReference type="InterPro" id="IPR029063">
    <property type="entry name" value="SAM-dependent_MTases_sf"/>
</dbReference>
<protein>
    <recommendedName>
        <fullName evidence="1">Methyltransferase type 11 domain-containing protein</fullName>
    </recommendedName>
</protein>
<accession>A0AA37PU84</accession>
<comment type="caution">
    <text evidence="2">The sequence shown here is derived from an EMBL/GenBank/DDBJ whole genome shotgun (WGS) entry which is preliminary data.</text>
</comment>
<evidence type="ECO:0000313" key="2">
    <source>
        <dbReference type="EMBL" id="GLB83175.1"/>
    </source>
</evidence>
<dbReference type="InterPro" id="IPR013216">
    <property type="entry name" value="Methyltransf_11"/>
</dbReference>
<dbReference type="Pfam" id="PF08241">
    <property type="entry name" value="Methyltransf_11"/>
    <property type="match status" value="1"/>
</dbReference>
<dbReference type="CDD" id="cd02440">
    <property type="entry name" value="AdoMet_MTases"/>
    <property type="match status" value="1"/>
</dbReference>
<name>A0AA37PU84_9MYCO</name>
<dbReference type="AlphaFoldDB" id="A0AA37PU84"/>
<dbReference type="Proteomes" id="UP001165663">
    <property type="component" value="Unassembled WGS sequence"/>
</dbReference>
<evidence type="ECO:0000313" key="3">
    <source>
        <dbReference type="Proteomes" id="UP001165663"/>
    </source>
</evidence>
<sequence>MLGVRRVLKAAGRAVPGQGISRRIADARTYWSAMSGEAWASDSHWRTGLGDEAWLEVGRNHLDIFHRFAKGLDLPSGPGRVIEWGCGGGANAVAFAPIASTFLAADIAPESVTECVRQVRAVCQTPVEPVHVDIANPERAVDGREGSCDTFLCLYVLELTAGPEEALRIVRIAERLLVSGGLALIQVKYRTADRRTRGHRRDYRRNLANMTTFGIDEFWLRAIDCGLTPKLITLVPRNRLDARYAYYALIKP</sequence>
<organism evidence="2 3">
    <name type="scientific">Mycobacterium kiyosense</name>
    <dbReference type="NCBI Taxonomy" id="2871094"/>
    <lineage>
        <taxon>Bacteria</taxon>
        <taxon>Bacillati</taxon>
        <taxon>Actinomycetota</taxon>
        <taxon>Actinomycetes</taxon>
        <taxon>Mycobacteriales</taxon>
        <taxon>Mycobacteriaceae</taxon>
        <taxon>Mycobacterium</taxon>
    </lineage>
</organism>
<dbReference type="RefSeq" id="WP_264916032.1">
    <property type="nucleotide sequence ID" value="NZ_BRXE01000021.1"/>
</dbReference>
<proteinExistence type="predicted"/>
<dbReference type="Gene3D" id="3.40.50.150">
    <property type="entry name" value="Vaccinia Virus protein VP39"/>
    <property type="match status" value="1"/>
</dbReference>
<feature type="domain" description="Methyltransferase type 11" evidence="1">
    <location>
        <begin position="83"/>
        <end position="184"/>
    </location>
</feature>
<gene>
    <name evidence="2" type="ORF">SRL2020028_24310</name>
</gene>